<feature type="compositionally biased region" description="Basic and acidic residues" evidence="1">
    <location>
        <begin position="1"/>
        <end position="17"/>
    </location>
</feature>
<feature type="region of interest" description="Disordered" evidence="1">
    <location>
        <begin position="1"/>
        <end position="21"/>
    </location>
</feature>
<protein>
    <submittedName>
        <fullName evidence="2">Uncharacterized protein</fullName>
    </submittedName>
</protein>
<keyword evidence="3" id="KW-1185">Reference proteome</keyword>
<evidence type="ECO:0000256" key="1">
    <source>
        <dbReference type="SAM" id="MobiDB-lite"/>
    </source>
</evidence>
<evidence type="ECO:0000313" key="3">
    <source>
        <dbReference type="Proteomes" id="UP000601435"/>
    </source>
</evidence>
<reference evidence="2" key="1">
    <citation type="submission" date="2021-02" db="EMBL/GenBank/DDBJ databases">
        <authorList>
            <person name="Dougan E. K."/>
            <person name="Rhodes N."/>
            <person name="Thang M."/>
            <person name="Chan C."/>
        </authorList>
    </citation>
    <scope>NUCLEOTIDE SEQUENCE</scope>
</reference>
<feature type="region of interest" description="Disordered" evidence="1">
    <location>
        <begin position="98"/>
        <end position="120"/>
    </location>
</feature>
<sequence>MPTSRQKREQHATRCDASRGQQVMDRLVRVVQREQRLQATSGEQNANFNSQPTPGWRREWKTAAAQNGSLMGPDLSWADDQSWLQGSKACFDLQSSRKAAGYPSPTASAARKPSMPSLPALPKQISRASFQKYVAEVQVGVQQALLGPAPDAAELRRYTEELAQALRALTKPAPAATKARISEAMASVWDMRSNCAAKPEADLRALASALEALDKCSLTQEPAPDSSNG</sequence>
<dbReference type="EMBL" id="CAJNJA010034408">
    <property type="protein sequence ID" value="CAE7692417.1"/>
    <property type="molecule type" value="Genomic_DNA"/>
</dbReference>
<dbReference type="Proteomes" id="UP000601435">
    <property type="component" value="Unassembled WGS sequence"/>
</dbReference>
<feature type="compositionally biased region" description="Polar residues" evidence="1">
    <location>
        <begin position="39"/>
        <end position="53"/>
    </location>
</feature>
<comment type="caution">
    <text evidence="2">The sequence shown here is derived from an EMBL/GenBank/DDBJ whole genome shotgun (WGS) entry which is preliminary data.</text>
</comment>
<proteinExistence type="predicted"/>
<feature type="region of interest" description="Disordered" evidence="1">
    <location>
        <begin position="36"/>
        <end position="57"/>
    </location>
</feature>
<accession>A0A812WVQ4</accession>
<name>A0A812WVQ4_9DINO</name>
<dbReference type="AlphaFoldDB" id="A0A812WVQ4"/>
<organism evidence="2 3">
    <name type="scientific">Symbiodinium necroappetens</name>
    <dbReference type="NCBI Taxonomy" id="1628268"/>
    <lineage>
        <taxon>Eukaryota</taxon>
        <taxon>Sar</taxon>
        <taxon>Alveolata</taxon>
        <taxon>Dinophyceae</taxon>
        <taxon>Suessiales</taxon>
        <taxon>Symbiodiniaceae</taxon>
        <taxon>Symbiodinium</taxon>
    </lineage>
</organism>
<evidence type="ECO:0000313" key="2">
    <source>
        <dbReference type="EMBL" id="CAE7692417.1"/>
    </source>
</evidence>
<gene>
    <name evidence="2" type="ORF">SNEC2469_LOCUS19947</name>
</gene>
<dbReference type="OrthoDB" id="426503at2759"/>